<dbReference type="InterPro" id="IPR002347">
    <property type="entry name" value="SDR_fam"/>
</dbReference>
<dbReference type="STRING" id="1261.HMPREF3195_00077"/>
<dbReference type="NCBIfam" id="NF009464">
    <property type="entry name" value="PRK12824.1"/>
    <property type="match status" value="1"/>
</dbReference>
<evidence type="ECO:0000256" key="5">
    <source>
        <dbReference type="ARBA" id="ARBA00023002"/>
    </source>
</evidence>
<feature type="binding site" evidence="9">
    <location>
        <position position="90"/>
    </location>
    <ligand>
        <name>NADP(+)</name>
        <dbReference type="ChEBI" id="CHEBI:58349"/>
    </ligand>
</feature>
<dbReference type="SUPFAM" id="SSF51735">
    <property type="entry name" value="NAD(P)-binding Rossmann-fold domains"/>
    <property type="match status" value="1"/>
</dbReference>
<comment type="catalytic activity">
    <reaction evidence="7 10">
        <text>a (3R)-hydroxyacyl-[ACP] + NADP(+) = a 3-oxoacyl-[ACP] + NADPH + H(+)</text>
        <dbReference type="Rhea" id="RHEA:17397"/>
        <dbReference type="Rhea" id="RHEA-COMP:9916"/>
        <dbReference type="Rhea" id="RHEA-COMP:9945"/>
        <dbReference type="ChEBI" id="CHEBI:15378"/>
        <dbReference type="ChEBI" id="CHEBI:57783"/>
        <dbReference type="ChEBI" id="CHEBI:58349"/>
        <dbReference type="ChEBI" id="CHEBI:78776"/>
        <dbReference type="ChEBI" id="CHEBI:78827"/>
        <dbReference type="EC" id="1.1.1.100"/>
    </reaction>
</comment>
<dbReference type="PRINTS" id="PR00081">
    <property type="entry name" value="GDHRDH"/>
</dbReference>
<dbReference type="GO" id="GO:0051287">
    <property type="term" value="F:NAD binding"/>
    <property type="evidence" value="ECO:0007669"/>
    <property type="project" value="UniProtKB-UniRule"/>
</dbReference>
<evidence type="ECO:0000313" key="12">
    <source>
        <dbReference type="EMBL" id="KXI14706.1"/>
    </source>
</evidence>
<dbReference type="Gene3D" id="3.40.50.720">
    <property type="entry name" value="NAD(P)-binding Rossmann-like Domain"/>
    <property type="match status" value="1"/>
</dbReference>
<dbReference type="InterPro" id="IPR011284">
    <property type="entry name" value="3oxo_ACP_reduc"/>
</dbReference>
<dbReference type="PANTHER" id="PTHR42879">
    <property type="entry name" value="3-OXOACYL-(ACYL-CARRIER-PROTEIN) REDUCTASE"/>
    <property type="match status" value="1"/>
</dbReference>
<sequence length="248" mass="26690">MQTNQKVAFVTGGTRGIGRAIVEKLAQEGYIVGFSYVSSDEKANAMVEELKAKGQNVFAMKFDVKDSEKVAEAFDKIYEEYENIDVLVNNAGITRDKLFIKMKEADFDDVIDTNLKGIFNCTKQVARKMTKKRSGRIISLSSLAGLVGNVGQTNYSASKAGVIGMTRTLAAELGPYSITVNAIAPGFIQTDMTDAIPEKIKAKIVDAIPLRSVGQPKDIADTVAFLAGESARYITGQVISVDGGLSSI</sequence>
<dbReference type="EC" id="1.1.1.100" evidence="3 10"/>
<dbReference type="PATRIC" id="fig|1261.5.peg.79"/>
<keyword evidence="6" id="KW-0753">Steroid metabolism</keyword>
<accession>A0A135YZ75</accession>
<comment type="pathway">
    <text evidence="1 10">Lipid metabolism; fatty acid biosynthesis.</text>
</comment>
<dbReference type="RefSeq" id="WP_021934545.1">
    <property type="nucleotide sequence ID" value="NZ_CAXUJS010000011.1"/>
</dbReference>
<dbReference type="NCBIfam" id="TIGR01830">
    <property type="entry name" value="3oxo_ACP_reduc"/>
    <property type="match status" value="1"/>
</dbReference>
<comment type="function">
    <text evidence="10">Catalyzes the NADPH-dependent reduction of beta-ketoacyl-ACP substrates to beta-hydroxyacyl-ACP products, the first reductive step in the elongation cycle of fatty acid biosynthesis.</text>
</comment>
<evidence type="ECO:0000313" key="13">
    <source>
        <dbReference type="Proteomes" id="UP000070326"/>
    </source>
</evidence>
<dbReference type="EMBL" id="LSQZ01000002">
    <property type="protein sequence ID" value="KXI14706.1"/>
    <property type="molecule type" value="Genomic_DNA"/>
</dbReference>
<dbReference type="GO" id="GO:0008202">
    <property type="term" value="P:steroid metabolic process"/>
    <property type="evidence" value="ECO:0007669"/>
    <property type="project" value="UniProtKB-KW"/>
</dbReference>
<evidence type="ECO:0000256" key="7">
    <source>
        <dbReference type="ARBA" id="ARBA00048508"/>
    </source>
</evidence>
<dbReference type="InterPro" id="IPR020904">
    <property type="entry name" value="Sc_DH/Rdtase_CS"/>
</dbReference>
<proteinExistence type="inferred from homology"/>
<dbReference type="PRINTS" id="PR00080">
    <property type="entry name" value="SDRFAMILY"/>
</dbReference>
<dbReference type="InterPro" id="IPR036291">
    <property type="entry name" value="NAD(P)-bd_dom_sf"/>
</dbReference>
<evidence type="ECO:0000256" key="2">
    <source>
        <dbReference type="ARBA" id="ARBA00006484"/>
    </source>
</evidence>
<dbReference type="Proteomes" id="UP000070326">
    <property type="component" value="Unassembled WGS sequence"/>
</dbReference>
<dbReference type="FunFam" id="3.40.50.720:FF:000115">
    <property type="entry name" value="3-oxoacyl-[acyl-carrier-protein] reductase FabG"/>
    <property type="match status" value="1"/>
</dbReference>
<dbReference type="GO" id="GO:0006633">
    <property type="term" value="P:fatty acid biosynthetic process"/>
    <property type="evidence" value="ECO:0007669"/>
    <property type="project" value="UniProtKB-UniPathway"/>
</dbReference>
<feature type="domain" description="Ketoreductase" evidence="11">
    <location>
        <begin position="6"/>
        <end position="186"/>
    </location>
</feature>
<keyword evidence="10" id="KW-0443">Lipid metabolism</keyword>
<dbReference type="PROSITE" id="PS00061">
    <property type="entry name" value="ADH_SHORT"/>
    <property type="match status" value="1"/>
</dbReference>
<dbReference type="NCBIfam" id="NF009466">
    <property type="entry name" value="PRK12826.1-2"/>
    <property type="match status" value="1"/>
</dbReference>
<feature type="binding site" evidence="9">
    <location>
        <begin position="12"/>
        <end position="15"/>
    </location>
    <ligand>
        <name>NADP(+)</name>
        <dbReference type="ChEBI" id="CHEBI:58349"/>
    </ligand>
</feature>
<keyword evidence="5 10" id="KW-0560">Oxidoreductase</keyword>
<dbReference type="PANTHER" id="PTHR42879:SF2">
    <property type="entry name" value="3-OXOACYL-[ACYL-CARRIER-PROTEIN] REDUCTASE FABG"/>
    <property type="match status" value="1"/>
</dbReference>
<comment type="similarity">
    <text evidence="2 10">Belongs to the short-chain dehydrogenases/reductases (SDR) family.</text>
</comment>
<reference evidence="12 13" key="1">
    <citation type="submission" date="2016-02" db="EMBL/GenBank/DDBJ databases">
        <authorList>
            <person name="Wen L."/>
            <person name="He K."/>
            <person name="Yang H."/>
        </authorList>
    </citation>
    <scope>NUCLEOTIDE SEQUENCE [LARGE SCALE GENOMIC DNA]</scope>
    <source>
        <strain evidence="12 13">MJR8628A</strain>
    </source>
</reference>
<dbReference type="AlphaFoldDB" id="A0A135YZ75"/>
<evidence type="ECO:0000256" key="8">
    <source>
        <dbReference type="PIRSR" id="PIRSR611284-1"/>
    </source>
</evidence>
<dbReference type="UniPathway" id="UPA00094"/>
<evidence type="ECO:0000256" key="9">
    <source>
        <dbReference type="PIRSR" id="PIRSR611284-2"/>
    </source>
</evidence>
<name>A0A135YZ75_9FIRM</name>
<dbReference type="eggNOG" id="COG1028">
    <property type="taxonomic scope" value="Bacteria"/>
</dbReference>
<evidence type="ECO:0000256" key="10">
    <source>
        <dbReference type="RuleBase" id="RU366074"/>
    </source>
</evidence>
<organism evidence="12 13">
    <name type="scientific">Peptostreptococcus anaerobius</name>
    <dbReference type="NCBI Taxonomy" id="1261"/>
    <lineage>
        <taxon>Bacteria</taxon>
        <taxon>Bacillati</taxon>
        <taxon>Bacillota</taxon>
        <taxon>Clostridia</taxon>
        <taxon>Peptostreptococcales</taxon>
        <taxon>Peptostreptococcaceae</taxon>
        <taxon>Peptostreptococcus</taxon>
    </lineage>
</organism>
<dbReference type="NCBIfam" id="NF005559">
    <property type="entry name" value="PRK07231.1"/>
    <property type="match status" value="1"/>
</dbReference>
<protein>
    <recommendedName>
        <fullName evidence="3 10">3-oxoacyl-[acyl-carrier-protein] reductase</fullName>
        <ecNumber evidence="3 10">1.1.1.100</ecNumber>
    </recommendedName>
</protein>
<dbReference type="InterPro" id="IPR050259">
    <property type="entry name" value="SDR"/>
</dbReference>
<dbReference type="Pfam" id="PF13561">
    <property type="entry name" value="adh_short_C2"/>
    <property type="match status" value="1"/>
</dbReference>
<comment type="subunit">
    <text evidence="10">Homotetramer.</text>
</comment>
<feature type="active site" description="Proton acceptor" evidence="8">
    <location>
        <position position="155"/>
    </location>
</feature>
<gene>
    <name evidence="12" type="ORF">HMPREF3195_00077</name>
</gene>
<keyword evidence="10" id="KW-0444">Lipid biosynthesis</keyword>
<dbReference type="InterPro" id="IPR057326">
    <property type="entry name" value="KR_dom"/>
</dbReference>
<evidence type="ECO:0000256" key="6">
    <source>
        <dbReference type="ARBA" id="ARBA00023221"/>
    </source>
</evidence>
<comment type="caution">
    <text evidence="12">The sequence shown here is derived from an EMBL/GenBank/DDBJ whole genome shotgun (WGS) entry which is preliminary data.</text>
</comment>
<feature type="binding site" evidence="9">
    <location>
        <position position="188"/>
    </location>
    <ligand>
        <name>NADP(+)</name>
        <dbReference type="ChEBI" id="CHEBI:58349"/>
    </ligand>
</feature>
<dbReference type="GO" id="GO:0004316">
    <property type="term" value="F:3-oxoacyl-[acyl-carrier-protein] reductase (NADPH) activity"/>
    <property type="evidence" value="ECO:0007669"/>
    <property type="project" value="UniProtKB-UniRule"/>
</dbReference>
<feature type="binding site" evidence="9">
    <location>
        <begin position="155"/>
        <end position="159"/>
    </location>
    <ligand>
        <name>NADP(+)</name>
        <dbReference type="ChEBI" id="CHEBI:58349"/>
    </ligand>
</feature>
<keyword evidence="4 9" id="KW-0521">NADP</keyword>
<evidence type="ECO:0000256" key="4">
    <source>
        <dbReference type="ARBA" id="ARBA00022857"/>
    </source>
</evidence>
<keyword evidence="10" id="KW-0275">Fatty acid biosynthesis</keyword>
<evidence type="ECO:0000259" key="11">
    <source>
        <dbReference type="SMART" id="SM00822"/>
    </source>
</evidence>
<dbReference type="SMART" id="SM00822">
    <property type="entry name" value="PKS_KR"/>
    <property type="match status" value="1"/>
</dbReference>
<evidence type="ECO:0000256" key="3">
    <source>
        <dbReference type="ARBA" id="ARBA00012948"/>
    </source>
</evidence>
<dbReference type="CDD" id="cd05333">
    <property type="entry name" value="BKR_SDR_c"/>
    <property type="match status" value="1"/>
</dbReference>
<evidence type="ECO:0000256" key="1">
    <source>
        <dbReference type="ARBA" id="ARBA00005194"/>
    </source>
</evidence>
<keyword evidence="10" id="KW-0276">Fatty acid metabolism</keyword>